<sequence>MRVRLWTACAVCLLQLLRCEILLDRPDSQYKGNSSNCTKLFVNSPPFDSGTKVHGIDSGIHPRTTGSKADMLTIRAIYYGPRPVGLSPGLNNDLYTSAFNNMHERDLYIMRNILHANAVRLAPWDSEQDHSGFLHACKKYGMYVIPTFDLSYFLSTAARMSAFSQRQSEVWKGFQKFLHQALQDAADIEEIILMWTVNFGLNLNETTEQGPRSISLLSEIRDEYFQLLRVIRSAQWLQECGPGKASCDGDRFKRPLGVPLLLDTILRQDNIGWYLGFSETVWGTWPVD</sequence>
<feature type="signal peptide" evidence="1">
    <location>
        <begin position="1"/>
        <end position="19"/>
    </location>
</feature>
<keyword evidence="3" id="KW-1185">Reference proteome</keyword>
<reference evidence="2" key="1">
    <citation type="submission" date="2021-02" db="EMBL/GenBank/DDBJ databases">
        <authorList>
            <person name="Dougan E. K."/>
            <person name="Rhodes N."/>
            <person name="Thang M."/>
            <person name="Chan C."/>
        </authorList>
    </citation>
    <scope>NUCLEOTIDE SEQUENCE</scope>
</reference>
<proteinExistence type="predicted"/>
<dbReference type="EMBL" id="CAJNJA010007571">
    <property type="protein sequence ID" value="CAE7226350.1"/>
    <property type="molecule type" value="Genomic_DNA"/>
</dbReference>
<dbReference type="Proteomes" id="UP000601435">
    <property type="component" value="Unassembled WGS sequence"/>
</dbReference>
<feature type="non-terminal residue" evidence="2">
    <location>
        <position position="1"/>
    </location>
</feature>
<protein>
    <submittedName>
        <fullName evidence="2">CALS7 protein</fullName>
    </submittedName>
</protein>
<evidence type="ECO:0000313" key="3">
    <source>
        <dbReference type="Proteomes" id="UP000601435"/>
    </source>
</evidence>
<keyword evidence="1" id="KW-0732">Signal</keyword>
<feature type="chain" id="PRO_5032543491" evidence="1">
    <location>
        <begin position="20"/>
        <end position="288"/>
    </location>
</feature>
<dbReference type="AlphaFoldDB" id="A0A812KM01"/>
<comment type="caution">
    <text evidence="2">The sequence shown here is derived from an EMBL/GenBank/DDBJ whole genome shotgun (WGS) entry which is preliminary data.</text>
</comment>
<organism evidence="2 3">
    <name type="scientific">Symbiodinium necroappetens</name>
    <dbReference type="NCBI Taxonomy" id="1628268"/>
    <lineage>
        <taxon>Eukaryota</taxon>
        <taxon>Sar</taxon>
        <taxon>Alveolata</taxon>
        <taxon>Dinophyceae</taxon>
        <taxon>Suessiales</taxon>
        <taxon>Symbiodiniaceae</taxon>
        <taxon>Symbiodinium</taxon>
    </lineage>
</organism>
<dbReference type="OrthoDB" id="426602at2759"/>
<accession>A0A812KM01</accession>
<evidence type="ECO:0000313" key="2">
    <source>
        <dbReference type="EMBL" id="CAE7226350.1"/>
    </source>
</evidence>
<dbReference type="Gene3D" id="3.20.20.80">
    <property type="entry name" value="Glycosidases"/>
    <property type="match status" value="1"/>
</dbReference>
<evidence type="ECO:0000256" key="1">
    <source>
        <dbReference type="SAM" id="SignalP"/>
    </source>
</evidence>
<name>A0A812KM01_9DINO</name>
<feature type="non-terminal residue" evidence="2">
    <location>
        <position position="288"/>
    </location>
</feature>
<gene>
    <name evidence="2" type="primary">CALS7</name>
    <name evidence="2" type="ORF">SNEC2469_LOCUS3215</name>
</gene>